<reference evidence="2 3" key="1">
    <citation type="submission" date="2020-07" db="EMBL/GenBank/DDBJ databases">
        <title>Bacterium isolated from marine sediment.</title>
        <authorList>
            <person name="Shang D."/>
            <person name="Du Z.-J."/>
        </authorList>
    </citation>
    <scope>NUCLEOTIDE SEQUENCE [LARGE SCALE GENOMIC DNA]</scope>
    <source>
        <strain evidence="2 3">S7007</strain>
    </source>
</reference>
<comment type="caution">
    <text evidence="2">The sequence shown here is derived from an EMBL/GenBank/DDBJ whole genome shotgun (WGS) entry which is preliminary data.</text>
</comment>
<organism evidence="2 3">
    <name type="scientific">Tenacibaculum pelagium</name>
    <dbReference type="NCBI Taxonomy" id="2759527"/>
    <lineage>
        <taxon>Bacteria</taxon>
        <taxon>Pseudomonadati</taxon>
        <taxon>Bacteroidota</taxon>
        <taxon>Flavobacteriia</taxon>
        <taxon>Flavobacteriales</taxon>
        <taxon>Flavobacteriaceae</taxon>
        <taxon>Tenacibaculum</taxon>
    </lineage>
</organism>
<dbReference type="AlphaFoldDB" id="A0A839AMZ5"/>
<evidence type="ECO:0000256" key="1">
    <source>
        <dbReference type="SAM" id="Phobius"/>
    </source>
</evidence>
<keyword evidence="1" id="KW-0472">Membrane</keyword>
<keyword evidence="3" id="KW-1185">Reference proteome</keyword>
<protein>
    <submittedName>
        <fullName evidence="2">Uncharacterized protein</fullName>
    </submittedName>
</protein>
<feature type="transmembrane region" description="Helical" evidence="1">
    <location>
        <begin position="12"/>
        <end position="31"/>
    </location>
</feature>
<proteinExistence type="predicted"/>
<sequence length="158" mass="18553">MRYQLKKGKLKELGYKLTFLFSIIILIDFFYPGTPYNETIIDIKREKQQYYNAGGNSHSSYRIFTHKHNFTTTTNFAKSVKKNQTISYVISPIFQEVNSHFTNKSNKNLHSLRLFSGLIMPAFIILIILGSQKFKWKIENLIFILQILLIGNLFFLMN</sequence>
<accession>A0A839AMZ5</accession>
<keyword evidence="1" id="KW-1133">Transmembrane helix</keyword>
<name>A0A839AMZ5_9FLAO</name>
<keyword evidence="1" id="KW-0812">Transmembrane</keyword>
<dbReference type="RefSeq" id="WP_182124334.1">
    <property type="nucleotide sequence ID" value="NZ_JACGLS010000001.1"/>
</dbReference>
<feature type="transmembrane region" description="Helical" evidence="1">
    <location>
        <begin position="141"/>
        <end position="157"/>
    </location>
</feature>
<evidence type="ECO:0000313" key="3">
    <source>
        <dbReference type="Proteomes" id="UP000563906"/>
    </source>
</evidence>
<evidence type="ECO:0000313" key="2">
    <source>
        <dbReference type="EMBL" id="MBA6155856.1"/>
    </source>
</evidence>
<gene>
    <name evidence="2" type="ORF">H3Z83_04870</name>
</gene>
<dbReference type="Proteomes" id="UP000563906">
    <property type="component" value="Unassembled WGS sequence"/>
</dbReference>
<dbReference type="EMBL" id="JACGLS010000001">
    <property type="protein sequence ID" value="MBA6155856.1"/>
    <property type="molecule type" value="Genomic_DNA"/>
</dbReference>
<feature type="transmembrane region" description="Helical" evidence="1">
    <location>
        <begin position="111"/>
        <end position="129"/>
    </location>
</feature>